<gene>
    <name evidence="1" type="ORF">AAX06_02795</name>
</gene>
<reference evidence="1 2" key="1">
    <citation type="submission" date="2015-05" db="EMBL/GenBank/DDBJ databases">
        <authorList>
            <person name="Dickey A."/>
            <person name="Clawson M."/>
            <person name="Bono J."/>
            <person name="Loy J.D."/>
        </authorList>
    </citation>
    <scope>NUCLEOTIDE SEQUENCE [LARGE SCALE GENOMIC DNA]</scope>
    <source>
        <strain evidence="1 2">22581</strain>
    </source>
</reference>
<dbReference type="Proteomes" id="UP000077465">
    <property type="component" value="Chromosome"/>
</dbReference>
<organism evidence="1 2">
    <name type="scientific">Moraxella bovoculi</name>
    <dbReference type="NCBI Taxonomy" id="386891"/>
    <lineage>
        <taxon>Bacteria</taxon>
        <taxon>Pseudomonadati</taxon>
        <taxon>Pseudomonadota</taxon>
        <taxon>Gammaproteobacteria</taxon>
        <taxon>Moraxellales</taxon>
        <taxon>Moraxellaceae</taxon>
        <taxon>Moraxella</taxon>
    </lineage>
</organism>
<proteinExistence type="predicted"/>
<sequence length="131" mass="15082">MARVKDHAFFLNYFVDSSETDFVKTLTDEVNNAVIKPIVFTELNDELIEKIQSAYPDESKKSIRNQLADLTDDDDVFLENGFAQTQKLFPKAFEFSGSLKKDKIIRSGDRAEKVKMRVGKYDELKAYQCQV</sequence>
<dbReference type="AlphaFoldDB" id="A0AAC8PV05"/>
<accession>A0AAC8PV05</accession>
<dbReference type="EMBL" id="CP011376">
    <property type="protein sequence ID" value="AKG07279.1"/>
    <property type="molecule type" value="Genomic_DNA"/>
</dbReference>
<protein>
    <submittedName>
        <fullName evidence="1">Uncharacterized protein</fullName>
    </submittedName>
</protein>
<evidence type="ECO:0000313" key="2">
    <source>
        <dbReference type="Proteomes" id="UP000077465"/>
    </source>
</evidence>
<name>A0AAC8PV05_9GAMM</name>
<evidence type="ECO:0000313" key="1">
    <source>
        <dbReference type="EMBL" id="AKG07279.1"/>
    </source>
</evidence>